<dbReference type="OrthoDB" id="9554296at2"/>
<keyword evidence="2" id="KW-1185">Reference proteome</keyword>
<dbReference type="AlphaFoldDB" id="Q0AUP5"/>
<accession>Q0AUP5</accession>
<dbReference type="EMBL" id="CP000448">
    <property type="protein sequence ID" value="ABI69559.1"/>
    <property type="molecule type" value="Genomic_DNA"/>
</dbReference>
<dbReference type="KEGG" id="swo:Swol_2268"/>
<dbReference type="eggNOG" id="ENOG502Z8YV">
    <property type="taxonomic scope" value="Bacteria"/>
</dbReference>
<dbReference type="RefSeq" id="WP_011641643.1">
    <property type="nucleotide sequence ID" value="NC_008346.1"/>
</dbReference>
<proteinExistence type="predicted"/>
<dbReference type="HOGENOM" id="CLU_087878_0_0_9"/>
<sequence length="273" mass="34057">MLTIEEYIAKRKREDRLNEYDLNQRLDNMKTCVNYVFEYFNNYLDITEYEEKTVLKDQKLDKYRHQLRDYNSEVREWLVDIYDEYGRHMNRNIGAILKDDEFFLLYDSDSEYRSLSYDCYSKLIKKYPFLRDQTEMLFRFIKDYHYVQSQRKREIPFISQELNNWVDNTWTRYSVSVTNFAFDWAYRFSEAEDTWPKTHRKPSQYSWQKYEYDYKQKSNLFNLDSLYRKMPRKSFTKGKKQEFEILMMYFWLHDMAGDDEGYWEEYLKNVCPI</sequence>
<evidence type="ECO:0000313" key="2">
    <source>
        <dbReference type="Proteomes" id="UP000001968"/>
    </source>
</evidence>
<organism evidence="1 2">
    <name type="scientific">Syntrophomonas wolfei subsp. wolfei (strain DSM 2245B / Goettingen)</name>
    <dbReference type="NCBI Taxonomy" id="335541"/>
    <lineage>
        <taxon>Bacteria</taxon>
        <taxon>Bacillati</taxon>
        <taxon>Bacillota</taxon>
        <taxon>Clostridia</taxon>
        <taxon>Eubacteriales</taxon>
        <taxon>Syntrophomonadaceae</taxon>
        <taxon>Syntrophomonas</taxon>
    </lineage>
</organism>
<dbReference type="Proteomes" id="UP000001968">
    <property type="component" value="Chromosome"/>
</dbReference>
<name>Q0AUP5_SYNWW</name>
<protein>
    <submittedName>
        <fullName evidence="1">Uncharacterized protein</fullName>
    </submittedName>
</protein>
<reference evidence="2" key="1">
    <citation type="journal article" date="2010" name="Environ. Microbiol.">
        <title>The genome of Syntrophomonas wolfei: new insights into syntrophic metabolism and biohydrogen production.</title>
        <authorList>
            <person name="Sieber J.R."/>
            <person name="Sims D.R."/>
            <person name="Han C."/>
            <person name="Kim E."/>
            <person name="Lykidis A."/>
            <person name="Lapidus A.L."/>
            <person name="McDonnald E."/>
            <person name="Rohlin L."/>
            <person name="Culley D.E."/>
            <person name="Gunsalus R."/>
            <person name="McInerney M.J."/>
        </authorList>
    </citation>
    <scope>NUCLEOTIDE SEQUENCE [LARGE SCALE GENOMIC DNA]</scope>
    <source>
        <strain evidence="2">DSM 2245B / Goettingen</strain>
    </source>
</reference>
<evidence type="ECO:0000313" key="1">
    <source>
        <dbReference type="EMBL" id="ABI69559.1"/>
    </source>
</evidence>
<gene>
    <name evidence="1" type="ordered locus">Swol_2268</name>
</gene>